<comment type="cofactor">
    <cofactor evidence="6">
        <name>[4Fe-4S] cluster</name>
        <dbReference type="ChEBI" id="CHEBI:49883"/>
    </cofactor>
    <text evidence="6">Binds 1 [4Fe-4S] cluster. The cluster is coordinated with 3 cysteines and an exchangeable S-adenosyl-L-methionine.</text>
</comment>
<gene>
    <name evidence="9" type="primary">amrS</name>
    <name evidence="9" type="ORF">FUT82_05705</name>
    <name evidence="8" type="ORF">TPHV1_70046</name>
</gene>
<protein>
    <submittedName>
        <fullName evidence="9">AmmeMemoRadiSam system radical SAM enzyme</fullName>
    </submittedName>
</protein>
<dbReference type="EMBL" id="CP042817">
    <property type="protein sequence ID" value="QEJ97547.1"/>
    <property type="molecule type" value="Genomic_DNA"/>
</dbReference>
<keyword evidence="2 6" id="KW-0949">S-adenosyl-L-methionine</keyword>
<dbReference type="CDD" id="cd01335">
    <property type="entry name" value="Radical_SAM"/>
    <property type="match status" value="1"/>
</dbReference>
<organism evidence="8 10">
    <name type="scientific">Treponema phagedenis</name>
    <dbReference type="NCBI Taxonomy" id="162"/>
    <lineage>
        <taxon>Bacteria</taxon>
        <taxon>Pseudomonadati</taxon>
        <taxon>Spirochaetota</taxon>
        <taxon>Spirochaetia</taxon>
        <taxon>Spirochaetales</taxon>
        <taxon>Treponemataceae</taxon>
        <taxon>Treponema</taxon>
    </lineage>
</organism>
<evidence type="ECO:0000256" key="4">
    <source>
        <dbReference type="ARBA" id="ARBA00023004"/>
    </source>
</evidence>
<dbReference type="RefSeq" id="WP_024752297.1">
    <property type="nucleotide sequence ID" value="NZ_CDNC01000049.1"/>
</dbReference>
<dbReference type="Gene3D" id="3.20.20.70">
    <property type="entry name" value="Aldolase class I"/>
    <property type="match status" value="1"/>
</dbReference>
<feature type="binding site" evidence="6">
    <location>
        <position position="79"/>
    </location>
    <ligand>
        <name>[4Fe-4S] cluster</name>
        <dbReference type="ChEBI" id="CHEBI:49883"/>
        <note>4Fe-4S-S-AdoMet</note>
    </ligand>
</feature>
<reference evidence="10" key="2">
    <citation type="submission" date="2015-01" db="EMBL/GenBank/DDBJ databases">
        <authorList>
            <person name="Manzoor Shahid"/>
            <person name="Zubair Saima"/>
        </authorList>
    </citation>
    <scope>NUCLEOTIDE SEQUENCE [LARGE SCALE GENOMIC DNA]</scope>
    <source>
        <strain evidence="10">V1</strain>
    </source>
</reference>
<dbReference type="SUPFAM" id="SSF102114">
    <property type="entry name" value="Radical SAM enzymes"/>
    <property type="match status" value="1"/>
</dbReference>
<dbReference type="Pfam" id="PF04055">
    <property type="entry name" value="Radical_SAM"/>
    <property type="match status" value="1"/>
</dbReference>
<feature type="binding site" evidence="6">
    <location>
        <position position="86"/>
    </location>
    <ligand>
        <name>[4Fe-4S] cluster</name>
        <dbReference type="ChEBI" id="CHEBI:49883"/>
        <note>4Fe-4S-S-AdoMet</note>
    </ligand>
</feature>
<dbReference type="EMBL" id="CDNC01000049">
    <property type="protein sequence ID" value="CEM63183.1"/>
    <property type="molecule type" value="Genomic_DNA"/>
</dbReference>
<evidence type="ECO:0000256" key="2">
    <source>
        <dbReference type="ARBA" id="ARBA00022691"/>
    </source>
</evidence>
<evidence type="ECO:0000313" key="11">
    <source>
        <dbReference type="Proteomes" id="UP000323594"/>
    </source>
</evidence>
<keyword evidence="4 6" id="KW-0408">Iron</keyword>
<evidence type="ECO:0000256" key="6">
    <source>
        <dbReference type="PIRSR" id="PIRSR004869-50"/>
    </source>
</evidence>
<keyword evidence="10" id="KW-1185">Reference proteome</keyword>
<dbReference type="NCBIfam" id="TIGR04337">
    <property type="entry name" value="AmmeMemoSam_rS"/>
    <property type="match status" value="1"/>
</dbReference>
<proteinExistence type="predicted"/>
<accession>A0A0B7GXE0</accession>
<dbReference type="Proteomes" id="UP000323594">
    <property type="component" value="Chromosome"/>
</dbReference>
<evidence type="ECO:0000313" key="8">
    <source>
        <dbReference type="EMBL" id="CEM63183.1"/>
    </source>
</evidence>
<evidence type="ECO:0000256" key="3">
    <source>
        <dbReference type="ARBA" id="ARBA00022723"/>
    </source>
</evidence>
<keyword evidence="3 6" id="KW-0479">Metal-binding</keyword>
<evidence type="ECO:0000256" key="5">
    <source>
        <dbReference type="ARBA" id="ARBA00023014"/>
    </source>
</evidence>
<dbReference type="PANTHER" id="PTHR30352:SF5">
    <property type="entry name" value="PYRUVATE FORMATE-LYASE 1-ACTIVATING ENZYME"/>
    <property type="match status" value="1"/>
</dbReference>
<dbReference type="PIRSF" id="PIRSF004869">
    <property type="entry name" value="PflX_prd"/>
    <property type="match status" value="1"/>
</dbReference>
<feature type="domain" description="Radical SAM core" evidence="7">
    <location>
        <begin position="64"/>
        <end position="281"/>
    </location>
</feature>
<sequence length="284" mass="31540">MKQAFFWAEEEKRCLLCPHRCIVPEGKISRCGVRKNIGGVLYSLNYGKVLAAALDPIEKKPLYRFYPGSKIFSVGTFGCNFDCAFCQNHSLVHAMQENAALLFPKTSPEQLVSQALQTNSIGIAFTYNEPTVWYEYIADTAPLAKQAGLKTVLVTNGFIEEVPLTKILPVIDAMNIDLKAFSQDYYAKLCKGSVEPVLRSIRLAAKHCHVEVTCLVIEGKNSEANQMEQLASELANISTDIPLHISAFYPAYKMQDTPPTAPARILQLCKIAKKQLTFVFPGNI</sequence>
<evidence type="ECO:0000313" key="10">
    <source>
        <dbReference type="Proteomes" id="UP000042527"/>
    </source>
</evidence>
<keyword evidence="5 6" id="KW-0411">Iron-sulfur</keyword>
<name>A0A0B7GXE0_TREPH</name>
<dbReference type="Proteomes" id="UP000042527">
    <property type="component" value="Unassembled WGS sequence"/>
</dbReference>
<feature type="binding site" evidence="6">
    <location>
        <position position="83"/>
    </location>
    <ligand>
        <name>[4Fe-4S] cluster</name>
        <dbReference type="ChEBI" id="CHEBI:49883"/>
        <note>4Fe-4S-S-AdoMet</note>
    </ligand>
</feature>
<dbReference type="GO" id="GO:0051539">
    <property type="term" value="F:4 iron, 4 sulfur cluster binding"/>
    <property type="evidence" value="ECO:0007669"/>
    <property type="project" value="UniProtKB-KW"/>
</dbReference>
<dbReference type="AlphaFoldDB" id="A0A0B7GXE0"/>
<evidence type="ECO:0000259" key="7">
    <source>
        <dbReference type="PROSITE" id="PS51918"/>
    </source>
</evidence>
<dbReference type="InterPro" id="IPR016431">
    <property type="entry name" value="Pyrv-formate_lyase-activ_prd"/>
</dbReference>
<reference evidence="8" key="1">
    <citation type="submission" date="2015-01" db="EMBL/GenBank/DDBJ databases">
        <authorList>
            <person name="Xiang T."/>
            <person name="Song Y."/>
            <person name="Huang L."/>
            <person name="Wang B."/>
            <person name="Wu P."/>
        </authorList>
    </citation>
    <scope>NUCLEOTIDE SEQUENCE [LARGE SCALE GENOMIC DNA]</scope>
    <source>
        <strain evidence="8">V1</strain>
    </source>
</reference>
<evidence type="ECO:0000256" key="1">
    <source>
        <dbReference type="ARBA" id="ARBA00022485"/>
    </source>
</evidence>
<dbReference type="InterPro" id="IPR034457">
    <property type="entry name" value="Organic_radical-activating"/>
</dbReference>
<keyword evidence="1" id="KW-0004">4Fe-4S</keyword>
<dbReference type="SFLD" id="SFLDS00029">
    <property type="entry name" value="Radical_SAM"/>
    <property type="match status" value="1"/>
</dbReference>
<dbReference type="InterPro" id="IPR013785">
    <property type="entry name" value="Aldolase_TIM"/>
</dbReference>
<dbReference type="InterPro" id="IPR058240">
    <property type="entry name" value="rSAM_sf"/>
</dbReference>
<dbReference type="PROSITE" id="PS51918">
    <property type="entry name" value="RADICAL_SAM"/>
    <property type="match status" value="1"/>
</dbReference>
<dbReference type="GeneID" id="57752492"/>
<dbReference type="InterPro" id="IPR027596">
    <property type="entry name" value="AmmeMemoSam_rS"/>
</dbReference>
<dbReference type="SFLD" id="SFLDG01101">
    <property type="entry name" value="Uncharacterised_Radical_SAM_Su"/>
    <property type="match status" value="1"/>
</dbReference>
<reference evidence="9 11" key="3">
    <citation type="submission" date="2019-08" db="EMBL/GenBank/DDBJ databases">
        <authorList>
            <person name="Kuhnert P."/>
        </authorList>
    </citation>
    <scope>NUCLEOTIDE SEQUENCE [LARGE SCALE GENOMIC DNA]</scope>
    <source>
        <strain evidence="9 11">B36.5</strain>
    </source>
</reference>
<dbReference type="PANTHER" id="PTHR30352">
    <property type="entry name" value="PYRUVATE FORMATE-LYASE-ACTIVATING ENZYME"/>
    <property type="match status" value="1"/>
</dbReference>
<dbReference type="OrthoDB" id="9778883at2"/>
<evidence type="ECO:0000313" key="9">
    <source>
        <dbReference type="EMBL" id="QEJ97547.1"/>
    </source>
</evidence>
<dbReference type="GO" id="GO:0003824">
    <property type="term" value="F:catalytic activity"/>
    <property type="evidence" value="ECO:0007669"/>
    <property type="project" value="InterPro"/>
</dbReference>
<dbReference type="GO" id="GO:0046872">
    <property type="term" value="F:metal ion binding"/>
    <property type="evidence" value="ECO:0007669"/>
    <property type="project" value="UniProtKB-KW"/>
</dbReference>
<dbReference type="InterPro" id="IPR007197">
    <property type="entry name" value="rSAM"/>
</dbReference>